<comment type="caution">
    <text evidence="4">The sequence shown here is derived from an EMBL/GenBank/DDBJ whole genome shotgun (WGS) entry which is preliminary data.</text>
</comment>
<feature type="domain" description="Protein kinase" evidence="3">
    <location>
        <begin position="1721"/>
        <end position="2066"/>
    </location>
</feature>
<keyword evidence="2" id="KW-0472">Membrane</keyword>
<keyword evidence="2" id="KW-0812">Transmembrane</keyword>
<feature type="transmembrane region" description="Helical" evidence="2">
    <location>
        <begin position="1740"/>
        <end position="1765"/>
    </location>
</feature>
<dbReference type="EMBL" id="JARBJD010000079">
    <property type="protein sequence ID" value="KAK2954329.1"/>
    <property type="molecule type" value="Genomic_DNA"/>
</dbReference>
<evidence type="ECO:0000259" key="3">
    <source>
        <dbReference type="PROSITE" id="PS50011"/>
    </source>
</evidence>
<dbReference type="InterPro" id="IPR000719">
    <property type="entry name" value="Prot_kinase_dom"/>
</dbReference>
<dbReference type="InterPro" id="IPR050167">
    <property type="entry name" value="Ser_Thr_protein_kinase"/>
</dbReference>
<evidence type="ECO:0000256" key="2">
    <source>
        <dbReference type="SAM" id="Phobius"/>
    </source>
</evidence>
<keyword evidence="5" id="KW-1185">Reference proteome</keyword>
<keyword evidence="2" id="KW-1133">Transmembrane helix</keyword>
<dbReference type="PROSITE" id="PS50011">
    <property type="entry name" value="PROTEIN_KINASE_DOM"/>
    <property type="match status" value="1"/>
</dbReference>
<reference evidence="4 5" key="1">
    <citation type="journal article" date="2022" name="bioRxiv">
        <title>Genomics of Preaxostyla Flagellates Illuminates Evolutionary Transitions and the Path Towards Mitochondrial Loss.</title>
        <authorList>
            <person name="Novak L.V.F."/>
            <person name="Treitli S.C."/>
            <person name="Pyrih J."/>
            <person name="Halakuc P."/>
            <person name="Pipaliya S.V."/>
            <person name="Vacek V."/>
            <person name="Brzon O."/>
            <person name="Soukal P."/>
            <person name="Eme L."/>
            <person name="Dacks J.B."/>
            <person name="Karnkowska A."/>
            <person name="Elias M."/>
            <person name="Hampl V."/>
        </authorList>
    </citation>
    <scope>NUCLEOTIDE SEQUENCE [LARGE SCALE GENOMIC DNA]</scope>
    <source>
        <strain evidence="4">NAU3</strain>
        <tissue evidence="4">Gut</tissue>
    </source>
</reference>
<feature type="compositionally biased region" description="Basic and acidic residues" evidence="1">
    <location>
        <begin position="1966"/>
        <end position="1983"/>
    </location>
</feature>
<dbReference type="Proteomes" id="UP001281761">
    <property type="component" value="Unassembled WGS sequence"/>
</dbReference>
<dbReference type="InterPro" id="IPR011050">
    <property type="entry name" value="Pectin_lyase_fold/virulence"/>
</dbReference>
<dbReference type="PANTHER" id="PTHR23257">
    <property type="entry name" value="SERINE-THREONINE PROTEIN KINASE"/>
    <property type="match status" value="1"/>
</dbReference>
<evidence type="ECO:0000313" key="4">
    <source>
        <dbReference type="EMBL" id="KAK2954329.1"/>
    </source>
</evidence>
<feature type="region of interest" description="Disordered" evidence="1">
    <location>
        <begin position="1946"/>
        <end position="1983"/>
    </location>
</feature>
<dbReference type="SUPFAM" id="SSF51126">
    <property type="entry name" value="Pectin lyase-like"/>
    <property type="match status" value="1"/>
</dbReference>
<protein>
    <recommendedName>
        <fullName evidence="3">Protein kinase domain-containing protein</fullName>
    </recommendedName>
</protein>
<accession>A0ABQ9XRJ7</accession>
<evidence type="ECO:0000313" key="5">
    <source>
        <dbReference type="Proteomes" id="UP001281761"/>
    </source>
</evidence>
<dbReference type="Pfam" id="PF00069">
    <property type="entry name" value="Pkinase"/>
    <property type="match status" value="1"/>
</dbReference>
<name>A0ABQ9XRJ7_9EUKA</name>
<evidence type="ECO:0000256" key="1">
    <source>
        <dbReference type="SAM" id="MobiDB-lite"/>
    </source>
</evidence>
<dbReference type="InterPro" id="IPR011009">
    <property type="entry name" value="Kinase-like_dom_sf"/>
</dbReference>
<proteinExistence type="predicted"/>
<dbReference type="Gene3D" id="1.10.510.10">
    <property type="entry name" value="Transferase(Phosphotransferase) domain 1"/>
    <property type="match status" value="1"/>
</dbReference>
<gene>
    <name evidence="4" type="ORF">BLNAU_10661</name>
</gene>
<sequence>MTMTGNDTRIRFWDDRSGRKETGKLDGNVVGIETMFVFKNSSVSLSSLELDCGVEGVGTARVLGSNVVVSLCSIHSNLECSPFVVCWMGETDWNSITVTSSSHVSSHSPSLLPLVSICDDSIGSGRTVSHEQFYRHDQADGTDGWTPSVSITGSSIEFCDGDLILGTGPLIGSLDRAGNEENMKSVLTSLVGCVLVNMTSPYEEDGSTVGSWFGQSIIGSVVSLCSNHLYGTSIRSLNGGGSLLSLNSSFVSCLLDATNENKPFTTSTNLTAEHSQYSFQLCTFRECSASEGGAIYTRDQAVDVQIESCSFDSCSAGSIAGAVYIWYRTGQMNSLTLKSSIFASCSADAAGSMRVSSIRGSTLSECVFLDSKGTRYGGALDFYKWDSATTSIISNCLFQNCKQTGTTSQFGGGAIDLTMNKTVQLTSLLFKDCSAATGDGHAIYTSEHLPDLSSSTVLYCASSSQYTINLVFINHGWYDWSHLLNKSPSELALTALTAVKEGSTADVGVTLDKEVSGTLLVVVSNVGGDREEVTDGIPNIGRVLEFSIPSSSSIGSCSVSISETGLLQTPLSDYSIVSAFYSEHIVSFTNAPIFRRPKGSPILITASCSLDASHTKATVHFEGTDIEEGNYTVTFQDGSSLVVEFTTDSDGKSTGSTDLGVIGSDSSWFERGTWIVKEVKSVTDSKMVIDIAHPLSFTIPTVARLSGIEVSELDGSTKGKVTLSFSCVELEKGVEYTLTLIGQDADGEELTRKITTSASGTIEEKEEVLYPFETDEEKRKQQMKFGVLYKVTSFRATGRSNSVQVGSVVIQMPVEPVRLTNIEKTDETETSMKLLLTGSGFVPQETYTVEVSGVVTGSGSSNAHTRTFTVVASDATSASSSTLVLSSSDATSLQFGQTYSVKKIDNGTNPGIVVGTPSFSTPELPPLPAPTPRLISAVCSLDDSHTKGLVRFEGTDFTVGQNKVTLQDESPLDVLFSKSSEGKWIGSTDLGVIGSDSSWFERGTWIVKEVKSVTDSKMVIDIAHPLSFTIPTVARLSGIEVSELDGSTKGKVTLSFSCVELEKGVEYTLTLIGQDADGEELTRKITTSASGTIEEKEEVLYPFETDEEKRKQQMKFGVLYKVTSFRATGRSNSVQVGSVVIQMPVEPVRLTNIEKTDETETSMKLLLTGSGFVPQETYTVEVSGVVTGSGSSNAHTRTFTVVASDATSASSSTLVLSSSDATSLQFGQTYSVKKIDNGTNPGIVVGTPSFSTPELQLNPPLTPSTPRIISSSLEMNSRGILLSIVLTGEHLPSDSTFALTLNATITIPVSFSSSTKGKSQIVMLGLDGGLDFGEAYSITDLSNGESEIIADGIQISTPPKPTELTICVCSDDSGDSWMIRSGADVSTCLRIERAWNLASRLSIANTMMRIVKPASLSTPLLVSSLPFKLTSGNLDQSLLSLSQPSSMTNSDGSLLSITNGECGLAHLTITTSSSSSFVFISAQSSTITIQMCSIEGTSSAESNSEGSICGWKTGFLHFVESKANLSAVTLKGLGSGGIVQKGGELTISSGIFSDNGQTNSSFPSARQNIHCEGEGKLTIDSLSKGDGTEEQPSAWIDSDDCTLTGKQTVVSSPLFVPTLNSDTSSTNFEKKTNTIYFTVKGEMLVPCGLDVEVFEWDSSKSVKGGSALLSLHSLATTKWTSAEIVGQVGLKTSLSSLESSLDWRARLVFGDNRTTSNSFLFASASSTGKGNMSQGGVTSILIWIIPVVVCALLALILLIVLIIFVTRRNKKKQNEQSLMMKEERSAMEMGEVIVKEEEDVPDSTMNGMINGEGSILNSTRQPIHCKADNENRTISDDTFHPLETAVRDIPESMQREAIQCVHPFETKVVSCADSLYCRLHGRENERKAVSWKRVASSVANGLVQLHLRNPAHHALSALNPHRIVFDNETISIVLNHPTQTAPLSINHNRQPHSLHPSVSLKSGPNEGERWEAPEVKRDEQPKNEYDQAKASVFSLGLVMFEMVTMTVPFGEVDGVNAHRQIVSGSLPDLSKIEDDSTRDLISSCLSFNPNERPSLSSLSDSLSELVLTDPSTAALPSHNVVQ</sequence>
<organism evidence="4 5">
    <name type="scientific">Blattamonas nauphoetae</name>
    <dbReference type="NCBI Taxonomy" id="2049346"/>
    <lineage>
        <taxon>Eukaryota</taxon>
        <taxon>Metamonada</taxon>
        <taxon>Preaxostyla</taxon>
        <taxon>Oxymonadida</taxon>
        <taxon>Blattamonas</taxon>
    </lineage>
</organism>
<dbReference type="SUPFAM" id="SSF56112">
    <property type="entry name" value="Protein kinase-like (PK-like)"/>
    <property type="match status" value="1"/>
</dbReference>